<keyword evidence="1" id="KW-0472">Membrane</keyword>
<evidence type="ECO:0000256" key="1">
    <source>
        <dbReference type="SAM" id="Phobius"/>
    </source>
</evidence>
<organism evidence="2 3">
    <name type="scientific">Phaseolus coccineus</name>
    <name type="common">Scarlet runner bean</name>
    <name type="synonym">Phaseolus multiflorus</name>
    <dbReference type="NCBI Taxonomy" id="3886"/>
    <lineage>
        <taxon>Eukaryota</taxon>
        <taxon>Viridiplantae</taxon>
        <taxon>Streptophyta</taxon>
        <taxon>Embryophyta</taxon>
        <taxon>Tracheophyta</taxon>
        <taxon>Spermatophyta</taxon>
        <taxon>Magnoliopsida</taxon>
        <taxon>eudicotyledons</taxon>
        <taxon>Gunneridae</taxon>
        <taxon>Pentapetalae</taxon>
        <taxon>rosids</taxon>
        <taxon>fabids</taxon>
        <taxon>Fabales</taxon>
        <taxon>Fabaceae</taxon>
        <taxon>Papilionoideae</taxon>
        <taxon>50 kb inversion clade</taxon>
        <taxon>NPAAA clade</taxon>
        <taxon>indigoferoid/millettioid clade</taxon>
        <taxon>Phaseoleae</taxon>
        <taxon>Phaseolus</taxon>
    </lineage>
</organism>
<evidence type="ECO:0000313" key="2">
    <source>
        <dbReference type="EMBL" id="KAK7346861.1"/>
    </source>
</evidence>
<dbReference type="EMBL" id="JAYMYR010000008">
    <property type="protein sequence ID" value="KAK7346861.1"/>
    <property type="molecule type" value="Genomic_DNA"/>
</dbReference>
<keyword evidence="1" id="KW-1133">Transmembrane helix</keyword>
<proteinExistence type="predicted"/>
<accession>A0AAN9M2Z9</accession>
<keyword evidence="3" id="KW-1185">Reference proteome</keyword>
<dbReference type="AlphaFoldDB" id="A0AAN9M2Z9"/>
<keyword evidence="1" id="KW-0812">Transmembrane</keyword>
<sequence length="81" mass="8948">MEDLYCLLEELVPLALSLHGLVFVGSINQRAHTRNEELKIHSCSCMSVSGNLSLTPCEICGVLLFVVLYVLHIIYLQSSGL</sequence>
<dbReference type="Proteomes" id="UP001374584">
    <property type="component" value="Unassembled WGS sequence"/>
</dbReference>
<protein>
    <submittedName>
        <fullName evidence="2">Uncharacterized protein</fullName>
    </submittedName>
</protein>
<comment type="caution">
    <text evidence="2">The sequence shown here is derived from an EMBL/GenBank/DDBJ whole genome shotgun (WGS) entry which is preliminary data.</text>
</comment>
<gene>
    <name evidence="2" type="ORF">VNO80_21384</name>
</gene>
<feature type="transmembrane region" description="Helical" evidence="1">
    <location>
        <begin position="52"/>
        <end position="75"/>
    </location>
</feature>
<reference evidence="2 3" key="1">
    <citation type="submission" date="2024-01" db="EMBL/GenBank/DDBJ databases">
        <title>The genomes of 5 underutilized Papilionoideae crops provide insights into root nodulation and disease resistanc.</title>
        <authorList>
            <person name="Jiang F."/>
        </authorList>
    </citation>
    <scope>NUCLEOTIDE SEQUENCE [LARGE SCALE GENOMIC DNA]</scope>
    <source>
        <strain evidence="2">JINMINGXINNONG_FW02</strain>
        <tissue evidence="2">Leaves</tissue>
    </source>
</reference>
<name>A0AAN9M2Z9_PHACN</name>
<evidence type="ECO:0000313" key="3">
    <source>
        <dbReference type="Proteomes" id="UP001374584"/>
    </source>
</evidence>